<dbReference type="Proteomes" id="UP000198625">
    <property type="component" value="Unassembled WGS sequence"/>
</dbReference>
<dbReference type="OrthoDB" id="5465282at2"/>
<sequence>MFTKALYVLAIFLTVFSFVKDKKKTKIALKKAWKSFESILPQFLAILILIGIMLAVLSPETISKLLGSGSGIIGMLGAGLIGSITLIPAFVAFPLTAALYNNGAGITQVAVFVSTLMMVGVATMPLEMKYFGKAGTITRNLLAFILSFVVAGIMGAILA</sequence>
<feature type="transmembrane region" description="Helical" evidence="1">
    <location>
        <begin position="71"/>
        <end position="93"/>
    </location>
</feature>
<evidence type="ECO:0000313" key="2">
    <source>
        <dbReference type="EMBL" id="SDZ10763.1"/>
    </source>
</evidence>
<reference evidence="2 3" key="1">
    <citation type="submission" date="2016-10" db="EMBL/GenBank/DDBJ databases">
        <authorList>
            <person name="de Groot N.N."/>
        </authorList>
    </citation>
    <scope>NUCLEOTIDE SEQUENCE [LARGE SCALE GENOMIC DNA]</scope>
    <source>
        <strain evidence="2 3">DSM 21650</strain>
    </source>
</reference>
<dbReference type="EMBL" id="FNQE01000019">
    <property type="protein sequence ID" value="SDZ10763.1"/>
    <property type="molecule type" value="Genomic_DNA"/>
</dbReference>
<feature type="transmembrane region" description="Helical" evidence="1">
    <location>
        <begin position="138"/>
        <end position="158"/>
    </location>
</feature>
<organism evidence="2 3">
    <name type="scientific">Proteiniborus ethanoligenes</name>
    <dbReference type="NCBI Taxonomy" id="415015"/>
    <lineage>
        <taxon>Bacteria</taxon>
        <taxon>Bacillati</taxon>
        <taxon>Bacillota</taxon>
        <taxon>Clostridia</taxon>
        <taxon>Eubacteriales</taxon>
        <taxon>Proteiniborus</taxon>
    </lineage>
</organism>
<protein>
    <recommendedName>
        <fullName evidence="4">Permease</fullName>
    </recommendedName>
</protein>
<accession>A0A1H3QBW3</accession>
<gene>
    <name evidence="2" type="ORF">SAMN05660462_01883</name>
</gene>
<keyword evidence="1" id="KW-0812">Transmembrane</keyword>
<keyword evidence="1" id="KW-1133">Transmembrane helix</keyword>
<keyword evidence="1" id="KW-0472">Membrane</keyword>
<evidence type="ECO:0000256" key="1">
    <source>
        <dbReference type="SAM" id="Phobius"/>
    </source>
</evidence>
<evidence type="ECO:0000313" key="3">
    <source>
        <dbReference type="Proteomes" id="UP000198625"/>
    </source>
</evidence>
<name>A0A1H3QBW3_9FIRM</name>
<feature type="transmembrane region" description="Helical" evidence="1">
    <location>
        <begin position="105"/>
        <end position="126"/>
    </location>
</feature>
<dbReference type="STRING" id="415015.SAMN05660462_01883"/>
<dbReference type="RefSeq" id="WP_091730293.1">
    <property type="nucleotide sequence ID" value="NZ_FNQE01000019.1"/>
</dbReference>
<feature type="transmembrane region" description="Helical" evidence="1">
    <location>
        <begin position="41"/>
        <end position="59"/>
    </location>
</feature>
<dbReference type="AlphaFoldDB" id="A0A1H3QBW3"/>
<evidence type="ECO:0008006" key="4">
    <source>
        <dbReference type="Google" id="ProtNLM"/>
    </source>
</evidence>
<keyword evidence="3" id="KW-1185">Reference proteome</keyword>
<proteinExistence type="predicted"/>